<evidence type="ECO:0000256" key="5">
    <source>
        <dbReference type="ARBA" id="ARBA00013199"/>
    </source>
</evidence>
<evidence type="ECO:0000259" key="8">
    <source>
        <dbReference type="PROSITE" id="PS50404"/>
    </source>
</evidence>
<keyword evidence="6" id="KW-0828">Tyrosine catabolism</keyword>
<evidence type="ECO:0000313" key="10">
    <source>
        <dbReference type="EMBL" id="CAG9110426.1"/>
    </source>
</evidence>
<feature type="domain" description="GST N-terminal" evidence="8">
    <location>
        <begin position="3"/>
        <end position="85"/>
    </location>
</feature>
<dbReference type="PANTHER" id="PTHR42673:SF4">
    <property type="entry name" value="MALEYLACETOACETATE ISOMERASE"/>
    <property type="match status" value="1"/>
</dbReference>
<reference evidence="10" key="1">
    <citation type="submission" date="2020-11" db="EMBL/GenBank/DDBJ databases">
        <authorList>
            <person name="Whiteford S."/>
        </authorList>
    </citation>
    <scope>NUCLEOTIDE SEQUENCE</scope>
</reference>
<protein>
    <recommendedName>
        <fullName evidence="5">maleylacetoacetate isomerase</fullName>
        <ecNumber evidence="5">5.2.1.2</ecNumber>
    </recommendedName>
</protein>
<dbReference type="AlphaFoldDB" id="A0A8S4E5U6"/>
<dbReference type="InterPro" id="IPR040079">
    <property type="entry name" value="Glutathione_S-Trfase"/>
</dbReference>
<proteinExistence type="inferred from homology"/>
<dbReference type="PROSITE" id="PS50405">
    <property type="entry name" value="GST_CTER"/>
    <property type="match status" value="1"/>
</dbReference>
<accession>A0A8S4E5U6</accession>
<evidence type="ECO:0000256" key="7">
    <source>
        <dbReference type="ARBA" id="ARBA00023232"/>
    </source>
</evidence>
<dbReference type="Gene3D" id="3.40.30.10">
    <property type="entry name" value="Glutaredoxin"/>
    <property type="match status" value="1"/>
</dbReference>
<evidence type="ECO:0000256" key="2">
    <source>
        <dbReference type="ARBA" id="ARBA00001955"/>
    </source>
</evidence>
<dbReference type="SFLD" id="SFLDG00358">
    <property type="entry name" value="Main_(cytGST)"/>
    <property type="match status" value="1"/>
</dbReference>
<comment type="pathway">
    <text evidence="3">Amino-acid degradation; L-phenylalanine degradation; acetoacetate and fumarate from L-phenylalanine: step 5/6.</text>
</comment>
<keyword evidence="7" id="KW-0585">Phenylalanine catabolism</keyword>
<comment type="catalytic activity">
    <reaction evidence="1">
        <text>4-maleylacetoacetate = 4-fumarylacetoacetate</text>
        <dbReference type="Rhea" id="RHEA:14817"/>
        <dbReference type="ChEBI" id="CHEBI:17105"/>
        <dbReference type="ChEBI" id="CHEBI:18034"/>
        <dbReference type="EC" id="5.2.1.2"/>
    </reaction>
</comment>
<dbReference type="Pfam" id="PF13417">
    <property type="entry name" value="GST_N_3"/>
    <property type="match status" value="1"/>
</dbReference>
<dbReference type="InterPro" id="IPR036249">
    <property type="entry name" value="Thioredoxin-like_sf"/>
</dbReference>
<dbReference type="EC" id="5.2.1.2" evidence="5"/>
<evidence type="ECO:0000256" key="4">
    <source>
        <dbReference type="ARBA" id="ARBA00010007"/>
    </source>
</evidence>
<dbReference type="GO" id="GO:0006749">
    <property type="term" value="P:glutathione metabolic process"/>
    <property type="evidence" value="ECO:0007669"/>
    <property type="project" value="TreeGrafter"/>
</dbReference>
<dbReference type="InterPro" id="IPR010987">
    <property type="entry name" value="Glutathione-S-Trfase_C-like"/>
</dbReference>
<dbReference type="SUPFAM" id="SSF47616">
    <property type="entry name" value="GST C-terminal domain-like"/>
    <property type="match status" value="1"/>
</dbReference>
<evidence type="ECO:0000256" key="3">
    <source>
        <dbReference type="ARBA" id="ARBA00004671"/>
    </source>
</evidence>
<sequence length="213" mass="23417">MASPAVLHGFFASSCTWRVRAALVLKSIPFEERHVDIVQQKTHLSDQYQAVHPAQKVPALEIDGTTLVESMAILQYLEDTRPRPALAPAAPLPRARMREIVETIVSGIQPLQNVGVRGLLGSDEEYSAFARGAARRGLQTLEALLARSAGQYCVGDQLSMADLCFVPQLFNAVGRLKLDISDLPTISKLYAKLSKEGIFMKTHPRTVKHLSET</sequence>
<dbReference type="EMBL" id="CAJHNJ030000012">
    <property type="protein sequence ID" value="CAG9110426.1"/>
    <property type="molecule type" value="Genomic_DNA"/>
</dbReference>
<dbReference type="InterPro" id="IPR005955">
    <property type="entry name" value="GST_Zeta"/>
</dbReference>
<evidence type="ECO:0000259" key="9">
    <source>
        <dbReference type="PROSITE" id="PS50405"/>
    </source>
</evidence>
<dbReference type="GO" id="GO:0005739">
    <property type="term" value="C:mitochondrion"/>
    <property type="evidence" value="ECO:0007669"/>
    <property type="project" value="TreeGrafter"/>
</dbReference>
<dbReference type="InterPro" id="IPR004045">
    <property type="entry name" value="Glutathione_S-Trfase_N"/>
</dbReference>
<dbReference type="Pfam" id="PF13410">
    <property type="entry name" value="GST_C_2"/>
    <property type="match status" value="1"/>
</dbReference>
<dbReference type="SUPFAM" id="SSF52833">
    <property type="entry name" value="Thioredoxin-like"/>
    <property type="match status" value="1"/>
</dbReference>
<gene>
    <name evidence="10" type="ORF">PLXY2_LOCUS4491</name>
</gene>
<organism evidence="10 11">
    <name type="scientific">Plutella xylostella</name>
    <name type="common">Diamondback moth</name>
    <name type="synonym">Plutella maculipennis</name>
    <dbReference type="NCBI Taxonomy" id="51655"/>
    <lineage>
        <taxon>Eukaryota</taxon>
        <taxon>Metazoa</taxon>
        <taxon>Ecdysozoa</taxon>
        <taxon>Arthropoda</taxon>
        <taxon>Hexapoda</taxon>
        <taxon>Insecta</taxon>
        <taxon>Pterygota</taxon>
        <taxon>Neoptera</taxon>
        <taxon>Endopterygota</taxon>
        <taxon>Lepidoptera</taxon>
        <taxon>Glossata</taxon>
        <taxon>Ditrysia</taxon>
        <taxon>Yponomeutoidea</taxon>
        <taxon>Plutellidae</taxon>
        <taxon>Plutella</taxon>
    </lineage>
</organism>
<comment type="cofactor">
    <cofactor evidence="2">
        <name>glutathione</name>
        <dbReference type="ChEBI" id="CHEBI:57925"/>
    </cofactor>
</comment>
<comment type="caution">
    <text evidence="10">The sequence shown here is derived from an EMBL/GenBank/DDBJ whole genome shotgun (WGS) entry which is preliminary data.</text>
</comment>
<dbReference type="Proteomes" id="UP000653454">
    <property type="component" value="Unassembled WGS sequence"/>
</dbReference>
<dbReference type="PANTHER" id="PTHR42673">
    <property type="entry name" value="MALEYLACETOACETATE ISOMERASE"/>
    <property type="match status" value="1"/>
</dbReference>
<dbReference type="GO" id="GO:0016034">
    <property type="term" value="F:maleylacetoacetate isomerase activity"/>
    <property type="evidence" value="ECO:0007669"/>
    <property type="project" value="UniProtKB-EC"/>
</dbReference>
<evidence type="ECO:0000313" key="11">
    <source>
        <dbReference type="Proteomes" id="UP000653454"/>
    </source>
</evidence>
<keyword evidence="11" id="KW-1185">Reference proteome</keyword>
<evidence type="ECO:0000256" key="1">
    <source>
        <dbReference type="ARBA" id="ARBA00001622"/>
    </source>
</evidence>
<dbReference type="SFLD" id="SFLDS00019">
    <property type="entry name" value="Glutathione_Transferase_(cytos"/>
    <property type="match status" value="1"/>
</dbReference>
<name>A0A8S4E5U6_PLUXY</name>
<dbReference type="NCBIfam" id="TIGR01262">
    <property type="entry name" value="maiA"/>
    <property type="match status" value="1"/>
</dbReference>
<feature type="domain" description="GST C-terminal" evidence="9">
    <location>
        <begin position="90"/>
        <end position="213"/>
    </location>
</feature>
<dbReference type="PROSITE" id="PS50404">
    <property type="entry name" value="GST_NTER"/>
    <property type="match status" value="1"/>
</dbReference>
<evidence type="ECO:0000256" key="6">
    <source>
        <dbReference type="ARBA" id="ARBA00022878"/>
    </source>
</evidence>
<dbReference type="GO" id="GO:0006572">
    <property type="term" value="P:L-tyrosine catabolic process"/>
    <property type="evidence" value="ECO:0007669"/>
    <property type="project" value="UniProtKB-KW"/>
</dbReference>
<comment type="similarity">
    <text evidence="4">Belongs to the GST superfamily. Zeta family.</text>
</comment>
<dbReference type="GO" id="GO:0004364">
    <property type="term" value="F:glutathione transferase activity"/>
    <property type="evidence" value="ECO:0007669"/>
    <property type="project" value="TreeGrafter"/>
</dbReference>
<dbReference type="InterPro" id="IPR036282">
    <property type="entry name" value="Glutathione-S-Trfase_C_sf"/>
</dbReference>
<dbReference type="GO" id="GO:0006559">
    <property type="term" value="P:L-phenylalanine catabolic process"/>
    <property type="evidence" value="ECO:0007669"/>
    <property type="project" value="UniProtKB-KW"/>
</dbReference>
<dbReference type="Gene3D" id="1.20.1050.10">
    <property type="match status" value="1"/>
</dbReference>